<dbReference type="EMBL" id="FOGO01000003">
    <property type="protein sequence ID" value="SER66196.1"/>
    <property type="molecule type" value="Genomic_DNA"/>
</dbReference>
<dbReference type="SMART" id="SM00827">
    <property type="entry name" value="PKS_AT"/>
    <property type="match status" value="1"/>
</dbReference>
<dbReference type="Proteomes" id="UP000182841">
    <property type="component" value="Unassembled WGS sequence"/>
</dbReference>
<dbReference type="InterPro" id="IPR016035">
    <property type="entry name" value="Acyl_Trfase/lysoPLipase"/>
</dbReference>
<gene>
    <name evidence="4" type="primary">encL</name>
    <name evidence="5" type="ORF">SAMN05421870_103237</name>
</gene>
<dbReference type="AlphaFoldDB" id="A0A0F6NRI4"/>
<dbReference type="InterPro" id="IPR014043">
    <property type="entry name" value="Acyl_transferase_dom"/>
</dbReference>
<sequence>MDAPTPHPTTPRRRVVFAFPGQGAQQPRMAAGLYGVSPSFTATMDHAFDALGPAGRTLRAGWLAAEAPAAFDDISYAQPLLYAVDCALGTMLAEAGLRPDAVLGHSVGELAAATLAGVFTFDCGLRYLSEYIGVYRHAPPGGMLAVAAGPEEVETHLVPDVVIGAVNGPRQVLLSAPEPALSQVETALRRAGVTCSRARALQPFHHPVMRRVAAAHADALTRPPLRPPHTTVLSAYTGHTLDEATATDWRFWTSQPAEPVLFGPTLQRLLSRGRHLLVEAGPGQSLTALARRTPAVANGDAEALALLPARAGSPDDDVKAVRAALEQLAAGPGAPAELSPDF</sequence>
<dbReference type="RefSeq" id="WP_074999501.1">
    <property type="nucleotide sequence ID" value="NZ_FOGO01000003.1"/>
</dbReference>
<dbReference type="GO" id="GO:0005886">
    <property type="term" value="C:plasma membrane"/>
    <property type="evidence" value="ECO:0007669"/>
    <property type="project" value="TreeGrafter"/>
</dbReference>
<dbReference type="InterPro" id="IPR016036">
    <property type="entry name" value="Malonyl_transacylase_ACP-bd"/>
</dbReference>
<evidence type="ECO:0000256" key="1">
    <source>
        <dbReference type="ARBA" id="ARBA00022450"/>
    </source>
</evidence>
<dbReference type="GO" id="GO:0071770">
    <property type="term" value="P:DIM/DIP cell wall layer assembly"/>
    <property type="evidence" value="ECO:0007669"/>
    <property type="project" value="TreeGrafter"/>
</dbReference>
<reference evidence="5" key="4">
    <citation type="submission" date="2016-10" db="EMBL/GenBank/DDBJ databases">
        <authorList>
            <person name="de Groot N.N."/>
        </authorList>
    </citation>
    <scope>NUCLEOTIDE SEQUENCE [LARGE SCALE GENOMIC DNA]</scope>
    <source>
        <strain evidence="5">CGMCC 4.6825</strain>
    </source>
</reference>
<dbReference type="PANTHER" id="PTHR43775:SF37">
    <property type="entry name" value="SI:DKEY-61P9.11"/>
    <property type="match status" value="1"/>
</dbReference>
<proteinExistence type="predicted"/>
<organism evidence="4">
    <name type="scientific">Streptomyces qinglanensis</name>
    <dbReference type="NCBI Taxonomy" id="943816"/>
    <lineage>
        <taxon>Bacteria</taxon>
        <taxon>Bacillati</taxon>
        <taxon>Actinomycetota</taxon>
        <taxon>Actinomycetes</taxon>
        <taxon>Kitasatosporales</taxon>
        <taxon>Streptomycetaceae</taxon>
        <taxon>Streptomyces</taxon>
    </lineage>
</organism>
<name>A0A0F6NRI4_9ACTN</name>
<dbReference type="Gene3D" id="3.30.70.3290">
    <property type="match status" value="1"/>
</dbReference>
<dbReference type="InterPro" id="IPR001227">
    <property type="entry name" value="Ac_transferase_dom_sf"/>
</dbReference>
<dbReference type="SUPFAM" id="SSF55048">
    <property type="entry name" value="Probable ACP-binding domain of malonyl-CoA ACP transacylase"/>
    <property type="match status" value="1"/>
</dbReference>
<dbReference type="OrthoDB" id="9778690at2"/>
<dbReference type="Gene3D" id="3.30.70.250">
    <property type="entry name" value="Malonyl-CoA ACP transacylase, ACP-binding"/>
    <property type="match status" value="1"/>
</dbReference>
<dbReference type="GO" id="GO:0006633">
    <property type="term" value="P:fatty acid biosynthetic process"/>
    <property type="evidence" value="ECO:0007669"/>
    <property type="project" value="TreeGrafter"/>
</dbReference>
<dbReference type="PANTHER" id="PTHR43775">
    <property type="entry name" value="FATTY ACID SYNTHASE"/>
    <property type="match status" value="1"/>
</dbReference>
<dbReference type="Pfam" id="PF00698">
    <property type="entry name" value="Acyl_transf_1"/>
    <property type="match status" value="1"/>
</dbReference>
<feature type="domain" description="Malonyl-CoA:ACP transacylase (MAT)" evidence="3">
    <location>
        <begin position="18"/>
        <end position="311"/>
    </location>
</feature>
<reference evidence="4" key="2">
    <citation type="journal article" date="2015" name="Appl. Microbiol. Biotechnol.">
        <title>Genotype-driven isolation of enterocin with novel bioactivities from mangrove-derived Streptomyces qinglanensis 172205.</title>
        <authorList>
            <person name="Xu D.B."/>
            <person name="Ma M."/>
            <person name="Deng Z.X."/>
            <person name="Hong K."/>
        </authorList>
    </citation>
    <scope>NUCLEOTIDE SEQUENCE</scope>
    <source>
        <strain evidence="4">172205</strain>
    </source>
</reference>
<accession>A0A0F6NRI4</accession>
<dbReference type="SUPFAM" id="SSF52151">
    <property type="entry name" value="FabD/lysophospholipase-like"/>
    <property type="match status" value="1"/>
</dbReference>
<dbReference type="GO" id="GO:0004312">
    <property type="term" value="F:fatty acid synthase activity"/>
    <property type="evidence" value="ECO:0007669"/>
    <property type="project" value="TreeGrafter"/>
</dbReference>
<reference evidence="4" key="1">
    <citation type="submission" date="2014-06" db="EMBL/GenBank/DDBJ databases">
        <authorList>
            <person name="Xu D."/>
            <person name="Ma M."/>
            <person name="Liu Y."/>
            <person name="Zhou T."/>
            <person name="Deng Z."/>
            <person name="Hong K."/>
        </authorList>
    </citation>
    <scope>NUCLEOTIDE SEQUENCE</scope>
    <source>
        <strain evidence="4">172205</strain>
    </source>
</reference>
<evidence type="ECO:0000259" key="3">
    <source>
        <dbReference type="SMART" id="SM00827"/>
    </source>
</evidence>
<dbReference type="EMBL" id="KM000069">
    <property type="protein sequence ID" value="AIN46698.1"/>
    <property type="molecule type" value="Genomic_DNA"/>
</dbReference>
<dbReference type="Gene3D" id="3.40.366.10">
    <property type="entry name" value="Malonyl-Coenzyme A Acyl Carrier Protein, domain 2"/>
    <property type="match status" value="1"/>
</dbReference>
<evidence type="ECO:0000313" key="4">
    <source>
        <dbReference type="EMBL" id="AIN46698.1"/>
    </source>
</evidence>
<reference evidence="6" key="3">
    <citation type="submission" date="2016-10" db="EMBL/GenBank/DDBJ databases">
        <authorList>
            <person name="Varghese N."/>
            <person name="Submissions S."/>
        </authorList>
    </citation>
    <scope>NUCLEOTIDE SEQUENCE [LARGE SCALE GENOMIC DNA]</scope>
    <source>
        <strain evidence="6">CGMCC 4.6825</strain>
    </source>
</reference>
<evidence type="ECO:0000313" key="5">
    <source>
        <dbReference type="EMBL" id="SER66196.1"/>
    </source>
</evidence>
<keyword evidence="4" id="KW-0808">Transferase</keyword>
<keyword evidence="6" id="KW-1185">Reference proteome</keyword>
<keyword evidence="2" id="KW-0597">Phosphoprotein</keyword>
<keyword evidence="1" id="KW-0596">Phosphopantetheine</keyword>
<evidence type="ECO:0000313" key="6">
    <source>
        <dbReference type="Proteomes" id="UP000182841"/>
    </source>
</evidence>
<dbReference type="GO" id="GO:0005737">
    <property type="term" value="C:cytoplasm"/>
    <property type="evidence" value="ECO:0007669"/>
    <property type="project" value="TreeGrafter"/>
</dbReference>
<dbReference type="InterPro" id="IPR050091">
    <property type="entry name" value="PKS_NRPS_Biosynth_Enz"/>
</dbReference>
<protein>
    <submittedName>
        <fullName evidence="5">Acyl transferase domain-containing protein</fullName>
    </submittedName>
    <submittedName>
        <fullName evidence="4">Putative acyl transferase EncL</fullName>
    </submittedName>
</protein>
<evidence type="ECO:0000256" key="2">
    <source>
        <dbReference type="ARBA" id="ARBA00022553"/>
    </source>
</evidence>